<feature type="compositionally biased region" description="Low complexity" evidence="3">
    <location>
        <begin position="500"/>
        <end position="509"/>
    </location>
</feature>
<feature type="compositionally biased region" description="Basic and acidic residues" evidence="3">
    <location>
        <begin position="580"/>
        <end position="593"/>
    </location>
</feature>
<accession>A0A9W9DXU2</accession>
<evidence type="ECO:0000313" key="6">
    <source>
        <dbReference type="Proteomes" id="UP001150238"/>
    </source>
</evidence>
<evidence type="ECO:0000256" key="3">
    <source>
        <dbReference type="SAM" id="MobiDB-lite"/>
    </source>
</evidence>
<dbReference type="AlphaFoldDB" id="A0A9W9DXU2"/>
<feature type="compositionally biased region" description="Low complexity" evidence="3">
    <location>
        <begin position="471"/>
        <end position="486"/>
    </location>
</feature>
<proteinExistence type="predicted"/>
<feature type="compositionally biased region" description="Polar residues" evidence="3">
    <location>
        <begin position="92"/>
        <end position="105"/>
    </location>
</feature>
<name>A0A9W9DXU2_9AGAR</name>
<dbReference type="EMBL" id="JANVFS010000006">
    <property type="protein sequence ID" value="KAJ4491277.1"/>
    <property type="molecule type" value="Genomic_DNA"/>
</dbReference>
<evidence type="ECO:0000256" key="2">
    <source>
        <dbReference type="ARBA" id="ARBA00023242"/>
    </source>
</evidence>
<dbReference type="GO" id="GO:0005634">
    <property type="term" value="C:nucleus"/>
    <property type="evidence" value="ECO:0007669"/>
    <property type="project" value="TreeGrafter"/>
</dbReference>
<dbReference type="Pfam" id="PF03221">
    <property type="entry name" value="HTH_Tnp_Tc5"/>
    <property type="match status" value="1"/>
</dbReference>
<dbReference type="InterPro" id="IPR006600">
    <property type="entry name" value="HTH_CenpB_DNA-bd_dom"/>
</dbReference>
<feature type="region of interest" description="Disordered" evidence="3">
    <location>
        <begin position="1"/>
        <end position="210"/>
    </location>
</feature>
<feature type="compositionally biased region" description="Polar residues" evidence="3">
    <location>
        <begin position="600"/>
        <end position="626"/>
    </location>
</feature>
<gene>
    <name evidence="5" type="ORF">C8J55DRAFT_556852</name>
</gene>
<dbReference type="Gene3D" id="1.10.10.60">
    <property type="entry name" value="Homeodomain-like"/>
    <property type="match status" value="2"/>
</dbReference>
<feature type="compositionally biased region" description="Low complexity" evidence="3">
    <location>
        <begin position="151"/>
        <end position="172"/>
    </location>
</feature>
<dbReference type="SUPFAM" id="SSF46689">
    <property type="entry name" value="Homeodomain-like"/>
    <property type="match status" value="2"/>
</dbReference>
<evidence type="ECO:0000313" key="5">
    <source>
        <dbReference type="EMBL" id="KAJ4491277.1"/>
    </source>
</evidence>
<sequence length="764" mass="84353">MSYAHRSTNDDAKFTDNYLQLAGSPSHQNYRTVVPGHGNYPSPAPSMSSTTNASSPSAYNFPESQHESSVGPSVPNRIMTRGQRKAAAAMNTGGTSTSRSQTPRFNSAYPLTPDSIPSTSSVSSELTRQLSASPALSSISSHSHRKQRLIQQQQPQYQMSMSPAPSAISPSAYGFHLPGPQPNSLLPSSSSQPPPNPVISRPYAKPKQRKQRLFNVDRKAICEYHLAHPNEKQELIARQYGVERSTISKILKHKEKWLNIELGDARGCGTNGTGLPLRLAKHRPSKFPPVELEMQRWLVEISDKYYASLPDPSTYPFDPQNPPPLHGPLSDASLREKARAIARSHGITPEQFKASSGWVENFKNRHGIKNGFWGGYLRNVQGRNAMAARGMGLSFPSTTPAPPPLASALASKLPTKEYRYISNYSKAEDMEESDSEDEDDEESDLMDLSYAQPTSSLSHLRDSTFPRPPWSTDSSSTSASGESLMSPHSVPGSHIYGIAPWSSTSTASHPPTPTEPLPEHYSRQHRRSVSGLSVVTVELESPYEQSQSPLEHGYTQPVPDSLMSHNQTHVNHAQNMIEESQTRDSHQHHHEQVQAHYATDSHQTTFPYTTTVDHSDPNGSNQSVSSTVGLHSYQSEYSASNLSQPQNQVSHNNSYDNQHSSVHVEVEHNPPTPYEQGMHLQPEVHMQTVIEAPIPPPPPISDNSVPTLSECEEYLTKLSRYVDEGPGQGMLSLRRRDWLRKLKVVFFEAGSGIPITPDSDEEAP</sequence>
<dbReference type="InterPro" id="IPR009057">
    <property type="entry name" value="Homeodomain-like_sf"/>
</dbReference>
<dbReference type="InterPro" id="IPR007889">
    <property type="entry name" value="HTH_Psq"/>
</dbReference>
<feature type="region of interest" description="Disordered" evidence="3">
    <location>
        <begin position="579"/>
        <end position="626"/>
    </location>
</feature>
<dbReference type="SMART" id="SM00674">
    <property type="entry name" value="CENPB"/>
    <property type="match status" value="1"/>
</dbReference>
<keyword evidence="1" id="KW-0238">DNA-binding</keyword>
<dbReference type="PROSITE" id="PS51253">
    <property type="entry name" value="HTH_CENPB"/>
    <property type="match status" value="1"/>
</dbReference>
<feature type="region of interest" description="Disordered" evidence="3">
    <location>
        <begin position="424"/>
        <end position="529"/>
    </location>
</feature>
<feature type="compositionally biased region" description="Acidic residues" evidence="3">
    <location>
        <begin position="429"/>
        <end position="445"/>
    </location>
</feature>
<reference evidence="5" key="1">
    <citation type="submission" date="2022-08" db="EMBL/GenBank/DDBJ databases">
        <authorList>
            <consortium name="DOE Joint Genome Institute"/>
            <person name="Min B."/>
            <person name="Riley R."/>
            <person name="Sierra-Patev S."/>
            <person name="Naranjo-Ortiz M."/>
            <person name="Looney B."/>
            <person name="Konkel Z."/>
            <person name="Slot J.C."/>
            <person name="Sakamoto Y."/>
            <person name="Steenwyk J.L."/>
            <person name="Rokas A."/>
            <person name="Carro J."/>
            <person name="Camarero S."/>
            <person name="Ferreira P."/>
            <person name="Molpeceres G."/>
            <person name="Ruiz-Duenas F.J."/>
            <person name="Serrano A."/>
            <person name="Henrissat B."/>
            <person name="Drula E."/>
            <person name="Hughes K.W."/>
            <person name="Mata J.L."/>
            <person name="Ishikawa N.K."/>
            <person name="Vargas-Isla R."/>
            <person name="Ushijima S."/>
            <person name="Smith C.A."/>
            <person name="Ahrendt S."/>
            <person name="Andreopoulos W."/>
            <person name="He G."/>
            <person name="Labutti K."/>
            <person name="Lipzen A."/>
            <person name="Ng V."/>
            <person name="Sandor L."/>
            <person name="Barry K."/>
            <person name="Martinez A.T."/>
            <person name="Xiao Y."/>
            <person name="Gibbons J.G."/>
            <person name="Terashima K."/>
            <person name="Hibbett D.S."/>
            <person name="Grigoriev I.V."/>
        </authorList>
    </citation>
    <scope>NUCLEOTIDE SEQUENCE</scope>
    <source>
        <strain evidence="5">Sp2 HRB7682 ss15</strain>
    </source>
</reference>
<dbReference type="InterPro" id="IPR050863">
    <property type="entry name" value="CenT-Element_Derived"/>
</dbReference>
<dbReference type="GO" id="GO:0003677">
    <property type="term" value="F:DNA binding"/>
    <property type="evidence" value="ECO:0007669"/>
    <property type="project" value="UniProtKB-KW"/>
</dbReference>
<feature type="region of interest" description="Disordered" evidence="3">
    <location>
        <begin position="541"/>
        <end position="564"/>
    </location>
</feature>
<organism evidence="5 6">
    <name type="scientific">Lentinula lateritia</name>
    <dbReference type="NCBI Taxonomy" id="40482"/>
    <lineage>
        <taxon>Eukaryota</taxon>
        <taxon>Fungi</taxon>
        <taxon>Dikarya</taxon>
        <taxon>Basidiomycota</taxon>
        <taxon>Agaricomycotina</taxon>
        <taxon>Agaricomycetes</taxon>
        <taxon>Agaricomycetidae</taxon>
        <taxon>Agaricales</taxon>
        <taxon>Marasmiineae</taxon>
        <taxon>Omphalotaceae</taxon>
        <taxon>Lentinula</taxon>
    </lineage>
</organism>
<feature type="compositionally biased region" description="Low complexity" evidence="3">
    <location>
        <begin position="45"/>
        <end position="58"/>
    </location>
</feature>
<dbReference type="Proteomes" id="UP001150238">
    <property type="component" value="Unassembled WGS sequence"/>
</dbReference>
<feature type="compositionally biased region" description="Low complexity" evidence="3">
    <location>
        <begin position="115"/>
        <end position="141"/>
    </location>
</feature>
<dbReference type="PANTHER" id="PTHR19303:SF70">
    <property type="entry name" value="HTH CENPB-TYPE DOMAIN-CONTAINING PROTEIN"/>
    <property type="match status" value="1"/>
</dbReference>
<keyword evidence="2" id="KW-0539">Nucleus</keyword>
<reference evidence="5" key="2">
    <citation type="journal article" date="2023" name="Proc. Natl. Acad. Sci. U.S.A.">
        <title>A global phylogenomic analysis of the shiitake genus Lentinula.</title>
        <authorList>
            <person name="Sierra-Patev S."/>
            <person name="Min B."/>
            <person name="Naranjo-Ortiz M."/>
            <person name="Looney B."/>
            <person name="Konkel Z."/>
            <person name="Slot J.C."/>
            <person name="Sakamoto Y."/>
            <person name="Steenwyk J.L."/>
            <person name="Rokas A."/>
            <person name="Carro J."/>
            <person name="Camarero S."/>
            <person name="Ferreira P."/>
            <person name="Molpeceres G."/>
            <person name="Ruiz-Duenas F.J."/>
            <person name="Serrano A."/>
            <person name="Henrissat B."/>
            <person name="Drula E."/>
            <person name="Hughes K.W."/>
            <person name="Mata J.L."/>
            <person name="Ishikawa N.K."/>
            <person name="Vargas-Isla R."/>
            <person name="Ushijima S."/>
            <person name="Smith C.A."/>
            <person name="Donoghue J."/>
            <person name="Ahrendt S."/>
            <person name="Andreopoulos W."/>
            <person name="He G."/>
            <person name="LaButti K."/>
            <person name="Lipzen A."/>
            <person name="Ng V."/>
            <person name="Riley R."/>
            <person name="Sandor L."/>
            <person name="Barry K."/>
            <person name="Martinez A.T."/>
            <person name="Xiao Y."/>
            <person name="Gibbons J.G."/>
            <person name="Terashima K."/>
            <person name="Grigoriev I.V."/>
            <person name="Hibbett D."/>
        </authorList>
    </citation>
    <scope>NUCLEOTIDE SEQUENCE</scope>
    <source>
        <strain evidence="5">Sp2 HRB7682 ss15</strain>
    </source>
</reference>
<dbReference type="Pfam" id="PF04218">
    <property type="entry name" value="CENP-B_N"/>
    <property type="match status" value="1"/>
</dbReference>
<comment type="caution">
    <text evidence="5">The sequence shown here is derived from an EMBL/GenBank/DDBJ whole genome shotgun (WGS) entry which is preliminary data.</text>
</comment>
<protein>
    <recommendedName>
        <fullName evidence="4">HTH CENPB-type domain-containing protein</fullName>
    </recommendedName>
</protein>
<feature type="domain" description="HTH CENPB-type" evidence="4">
    <location>
        <begin position="278"/>
        <end position="372"/>
    </location>
</feature>
<evidence type="ECO:0000259" key="4">
    <source>
        <dbReference type="PROSITE" id="PS51253"/>
    </source>
</evidence>
<dbReference type="PANTHER" id="PTHR19303">
    <property type="entry name" value="TRANSPOSON"/>
    <property type="match status" value="1"/>
</dbReference>
<evidence type="ECO:0000256" key="1">
    <source>
        <dbReference type="ARBA" id="ARBA00023125"/>
    </source>
</evidence>
<feature type="compositionally biased region" description="Low complexity" evidence="3">
    <location>
        <begin position="182"/>
        <end position="191"/>
    </location>
</feature>